<dbReference type="AlphaFoldDB" id="A0A2N3QE74"/>
<name>A0A2N3QE74_9BIFI</name>
<proteinExistence type="predicted"/>
<dbReference type="EMBL" id="PCGY01000024">
    <property type="protein sequence ID" value="PKU88433.1"/>
    <property type="molecule type" value="Genomic_DNA"/>
</dbReference>
<comment type="caution">
    <text evidence="2">The sequence shown here is derived from an EMBL/GenBank/DDBJ whole genome shotgun (WGS) entry which is preliminary data.</text>
</comment>
<evidence type="ECO:0000313" key="2">
    <source>
        <dbReference type="EMBL" id="PKU88433.1"/>
    </source>
</evidence>
<feature type="signal peptide" evidence="1">
    <location>
        <begin position="1"/>
        <end position="47"/>
    </location>
</feature>
<reference evidence="2 3" key="1">
    <citation type="submission" date="2017-10" db="EMBL/GenBank/DDBJ databases">
        <title>Bifidobacterium genomics.</title>
        <authorList>
            <person name="Lugli G.A."/>
            <person name="Milani C."/>
            <person name="Mancabelli L."/>
        </authorList>
    </citation>
    <scope>NUCLEOTIDE SEQUENCE [LARGE SCALE GENOMIC DNA]</scope>
    <source>
        <strain evidence="2 3">1542B</strain>
    </source>
</reference>
<feature type="chain" id="PRO_5014923961" evidence="1">
    <location>
        <begin position="48"/>
        <end position="195"/>
    </location>
</feature>
<accession>A0A2N3QE74</accession>
<protein>
    <submittedName>
        <fullName evidence="2">Uncharacterized protein</fullName>
    </submittedName>
</protein>
<evidence type="ECO:0000313" key="3">
    <source>
        <dbReference type="Proteomes" id="UP000233727"/>
    </source>
</evidence>
<keyword evidence="1" id="KW-0732">Signal</keyword>
<organism evidence="2 3">
    <name type="scientific">Bifidobacterium thermophilum</name>
    <dbReference type="NCBI Taxonomy" id="33905"/>
    <lineage>
        <taxon>Bacteria</taxon>
        <taxon>Bacillati</taxon>
        <taxon>Actinomycetota</taxon>
        <taxon>Actinomycetes</taxon>
        <taxon>Bifidobacteriales</taxon>
        <taxon>Bifidobacteriaceae</taxon>
        <taxon>Bifidobacterium</taxon>
    </lineage>
</organism>
<evidence type="ECO:0000256" key="1">
    <source>
        <dbReference type="SAM" id="SignalP"/>
    </source>
</evidence>
<gene>
    <name evidence="2" type="ORF">CQR47_1782</name>
</gene>
<sequence>MGPGVKDNGVISMNEMRFPSTTRRASAFFCAIVAMLVMCGMSGAAEAADYDPYAVTSLPTGVLDGTRTDPAVFTGMKVRYSTGNAARFSSSNIQTQCISGNFHTTWYGLTARQCKAADATKAQFTVFNSKTGKAVSKVNLKDVPLPPIGKSVPLQCVAAVARFLLAIPGTPGSTVGWMLKGATLLLKAAGIAVNC</sequence>
<dbReference type="Proteomes" id="UP000233727">
    <property type="component" value="Unassembled WGS sequence"/>
</dbReference>